<evidence type="ECO:0000313" key="1">
    <source>
        <dbReference type="EMBL" id="GGT14035.1"/>
    </source>
</evidence>
<dbReference type="AlphaFoldDB" id="A0A918GX80"/>
<keyword evidence="2" id="KW-1185">Reference proteome</keyword>
<protein>
    <submittedName>
        <fullName evidence="1">Uncharacterized protein</fullName>
    </submittedName>
</protein>
<name>A0A918GX80_9ACTN</name>
<dbReference type="EMBL" id="BMQQ01000001">
    <property type="protein sequence ID" value="GGT14035.1"/>
    <property type="molecule type" value="Genomic_DNA"/>
</dbReference>
<evidence type="ECO:0000313" key="2">
    <source>
        <dbReference type="Proteomes" id="UP000619486"/>
    </source>
</evidence>
<dbReference type="RefSeq" id="WP_189199427.1">
    <property type="nucleotide sequence ID" value="NZ_JBHMBY010000051.1"/>
</dbReference>
<reference evidence="1" key="1">
    <citation type="journal article" date="2014" name="Int. J. Syst. Evol. Microbiol.">
        <title>Complete genome sequence of Corynebacterium casei LMG S-19264T (=DSM 44701T), isolated from a smear-ripened cheese.</title>
        <authorList>
            <consortium name="US DOE Joint Genome Institute (JGI-PGF)"/>
            <person name="Walter F."/>
            <person name="Albersmeier A."/>
            <person name="Kalinowski J."/>
            <person name="Ruckert C."/>
        </authorList>
    </citation>
    <scope>NUCLEOTIDE SEQUENCE</scope>
    <source>
        <strain evidence="1">JCM 3172</strain>
    </source>
</reference>
<proteinExistence type="predicted"/>
<reference evidence="1" key="2">
    <citation type="submission" date="2020-09" db="EMBL/GenBank/DDBJ databases">
        <authorList>
            <person name="Sun Q."/>
            <person name="Ohkuma M."/>
        </authorList>
    </citation>
    <scope>NUCLEOTIDE SEQUENCE</scope>
    <source>
        <strain evidence="1">JCM 3172</strain>
    </source>
</reference>
<gene>
    <name evidence="1" type="ORF">GCM10014713_03280</name>
</gene>
<organism evidence="1 2">
    <name type="scientific">Streptomyces purpureus</name>
    <dbReference type="NCBI Taxonomy" id="1951"/>
    <lineage>
        <taxon>Bacteria</taxon>
        <taxon>Bacillati</taxon>
        <taxon>Actinomycetota</taxon>
        <taxon>Actinomycetes</taxon>
        <taxon>Kitasatosporales</taxon>
        <taxon>Streptomycetaceae</taxon>
        <taxon>Streptomyces</taxon>
    </lineage>
</organism>
<accession>A0A918GX80</accession>
<comment type="caution">
    <text evidence="1">The sequence shown here is derived from an EMBL/GenBank/DDBJ whole genome shotgun (WGS) entry which is preliminary data.</text>
</comment>
<sequence length="59" mass="6738">MIVYDRSVALIPDDRYERLDHGLLIEHPGVARFLAGVFDHAWEAPSRSVSTHRTPGPRR</sequence>
<dbReference type="Proteomes" id="UP000619486">
    <property type="component" value="Unassembled WGS sequence"/>
</dbReference>